<evidence type="ECO:0000313" key="2">
    <source>
        <dbReference type="EMBL" id="KJZ72312.1"/>
    </source>
</evidence>
<accession>A0A0F7ZXW6</accession>
<name>A0A0F7ZXW6_9HYPO</name>
<proteinExistence type="predicted"/>
<organism evidence="1 3">
    <name type="scientific">Hirsutella minnesotensis 3608</name>
    <dbReference type="NCBI Taxonomy" id="1043627"/>
    <lineage>
        <taxon>Eukaryota</taxon>
        <taxon>Fungi</taxon>
        <taxon>Dikarya</taxon>
        <taxon>Ascomycota</taxon>
        <taxon>Pezizomycotina</taxon>
        <taxon>Sordariomycetes</taxon>
        <taxon>Hypocreomycetidae</taxon>
        <taxon>Hypocreales</taxon>
        <taxon>Ophiocordycipitaceae</taxon>
        <taxon>Hirsutella</taxon>
    </lineage>
</organism>
<dbReference type="AlphaFoldDB" id="A0A0F7ZXW6"/>
<evidence type="ECO:0000313" key="1">
    <source>
        <dbReference type="EMBL" id="KJZ71437.1"/>
    </source>
</evidence>
<sequence>MSITGRYPASTRARYIQATQSLKAHFWDWAADPTVPSSTALRTVPINTPRGRASLNSLLVGYTYPREALSNAFGLHLPKGESGAALLTGATAKVYRRRREFKVPM</sequence>
<protein>
    <submittedName>
        <fullName evidence="1">Uncharacterized protein</fullName>
    </submittedName>
</protein>
<keyword evidence="3" id="KW-1185">Reference proteome</keyword>
<dbReference type="Proteomes" id="UP000054481">
    <property type="component" value="Unassembled WGS sequence"/>
</dbReference>
<gene>
    <name evidence="2" type="ORF">HIM_08238</name>
    <name evidence="1" type="ORF">HIM_09161</name>
</gene>
<dbReference type="InterPro" id="IPR008922">
    <property type="entry name" value="Di-copper_centre_dom_sf"/>
</dbReference>
<dbReference type="Gene3D" id="1.10.1280.10">
    <property type="entry name" value="Di-copper center containing domain from catechol oxidase"/>
    <property type="match status" value="1"/>
</dbReference>
<dbReference type="EMBL" id="KQ030574">
    <property type="protein sequence ID" value="KJZ71437.1"/>
    <property type="molecule type" value="Genomic_DNA"/>
</dbReference>
<evidence type="ECO:0000313" key="3">
    <source>
        <dbReference type="Proteomes" id="UP000054481"/>
    </source>
</evidence>
<dbReference type="EMBL" id="KQ030548">
    <property type="protein sequence ID" value="KJZ72312.1"/>
    <property type="molecule type" value="Genomic_DNA"/>
</dbReference>
<reference evidence="1 3" key="1">
    <citation type="journal article" date="2014" name="Genome Biol. Evol.">
        <title>Comparative genomics and transcriptomics analyses reveal divergent lifestyle features of nematode endoparasitic fungus Hirsutella minnesotensis.</title>
        <authorList>
            <person name="Lai Y."/>
            <person name="Liu K."/>
            <person name="Zhang X."/>
            <person name="Zhang X."/>
            <person name="Li K."/>
            <person name="Wang N."/>
            <person name="Shu C."/>
            <person name="Wu Y."/>
            <person name="Wang C."/>
            <person name="Bushley K.E."/>
            <person name="Xiang M."/>
            <person name="Liu X."/>
        </authorList>
    </citation>
    <scope>NUCLEOTIDE SEQUENCE [LARGE SCALE GENOMIC DNA]</scope>
    <source>
        <strain evidence="1 3">3608</strain>
    </source>
</reference>